<accession>A0A0M0JG57</accession>
<protein>
    <submittedName>
        <fullName evidence="5">Achain structural determinant protein</fullName>
    </submittedName>
</protein>
<feature type="region of interest" description="Disordered" evidence="4">
    <location>
        <begin position="237"/>
        <end position="305"/>
    </location>
</feature>
<evidence type="ECO:0000256" key="1">
    <source>
        <dbReference type="ARBA" id="ARBA00022737"/>
    </source>
</evidence>
<dbReference type="PANTHER" id="PTHR24171">
    <property type="entry name" value="ANKYRIN REPEAT DOMAIN-CONTAINING PROTEIN 39-RELATED"/>
    <property type="match status" value="1"/>
</dbReference>
<keyword evidence="2 3" id="KW-0040">ANK repeat</keyword>
<dbReference type="InterPro" id="IPR002110">
    <property type="entry name" value="Ankyrin_rpt"/>
</dbReference>
<dbReference type="AlphaFoldDB" id="A0A0M0JG57"/>
<dbReference type="Pfam" id="PF00023">
    <property type="entry name" value="Ank"/>
    <property type="match status" value="1"/>
</dbReference>
<dbReference type="PROSITE" id="PS50297">
    <property type="entry name" value="ANK_REP_REGION"/>
    <property type="match status" value="3"/>
</dbReference>
<feature type="compositionally biased region" description="Pro residues" evidence="4">
    <location>
        <begin position="252"/>
        <end position="261"/>
    </location>
</feature>
<gene>
    <name evidence="5" type="ORF">Ctob_010749</name>
</gene>
<reference evidence="6" key="1">
    <citation type="journal article" date="2015" name="PLoS Genet.">
        <title>Genome Sequence and Transcriptome Analyses of Chrysochromulina tobin: Metabolic Tools for Enhanced Algal Fitness in the Prominent Order Prymnesiales (Haptophyceae).</title>
        <authorList>
            <person name="Hovde B.T."/>
            <person name="Deodato C.R."/>
            <person name="Hunsperger H.M."/>
            <person name="Ryken S.A."/>
            <person name="Yost W."/>
            <person name="Jha R.K."/>
            <person name="Patterson J."/>
            <person name="Monnat R.J. Jr."/>
            <person name="Barlow S.B."/>
            <person name="Starkenburg S.R."/>
            <person name="Cattolico R.A."/>
        </authorList>
    </citation>
    <scope>NUCLEOTIDE SEQUENCE</scope>
    <source>
        <strain evidence="6">CCMP291</strain>
    </source>
</reference>
<feature type="repeat" description="ANK" evidence="3">
    <location>
        <begin position="123"/>
        <end position="155"/>
    </location>
</feature>
<feature type="repeat" description="ANK" evidence="3">
    <location>
        <begin position="1"/>
        <end position="33"/>
    </location>
</feature>
<keyword evidence="6" id="KW-1185">Reference proteome</keyword>
<dbReference type="OrthoDB" id="341259at2759"/>
<dbReference type="EMBL" id="JWZX01002960">
    <property type="protein sequence ID" value="KOO25554.1"/>
    <property type="molecule type" value="Genomic_DNA"/>
</dbReference>
<dbReference type="Pfam" id="PF12796">
    <property type="entry name" value="Ank_2"/>
    <property type="match status" value="1"/>
</dbReference>
<dbReference type="Gene3D" id="1.25.40.20">
    <property type="entry name" value="Ankyrin repeat-containing domain"/>
    <property type="match status" value="3"/>
</dbReference>
<evidence type="ECO:0000256" key="4">
    <source>
        <dbReference type="SAM" id="MobiDB-lite"/>
    </source>
</evidence>
<comment type="caution">
    <text evidence="5">The sequence shown here is derived from an EMBL/GenBank/DDBJ whole genome shotgun (WGS) entry which is preliminary data.</text>
</comment>
<evidence type="ECO:0000256" key="2">
    <source>
        <dbReference type="ARBA" id="ARBA00023043"/>
    </source>
</evidence>
<proteinExistence type="predicted"/>
<organism evidence="5 6">
    <name type="scientific">Chrysochromulina tobinii</name>
    <dbReference type="NCBI Taxonomy" id="1460289"/>
    <lineage>
        <taxon>Eukaryota</taxon>
        <taxon>Haptista</taxon>
        <taxon>Haptophyta</taxon>
        <taxon>Prymnesiophyceae</taxon>
        <taxon>Prymnesiales</taxon>
        <taxon>Chrysochromulinaceae</taxon>
        <taxon>Chrysochromulina</taxon>
    </lineage>
</organism>
<name>A0A0M0JG57_9EUKA</name>
<dbReference type="PROSITE" id="PS50088">
    <property type="entry name" value="ANK_REPEAT"/>
    <property type="match status" value="3"/>
</dbReference>
<evidence type="ECO:0000256" key="3">
    <source>
        <dbReference type="PROSITE-ProRule" id="PRU00023"/>
    </source>
</evidence>
<dbReference type="PRINTS" id="PR01415">
    <property type="entry name" value="ANKYRIN"/>
</dbReference>
<feature type="repeat" description="ANK" evidence="3">
    <location>
        <begin position="156"/>
        <end position="188"/>
    </location>
</feature>
<evidence type="ECO:0000313" key="6">
    <source>
        <dbReference type="Proteomes" id="UP000037460"/>
    </source>
</evidence>
<dbReference type="Proteomes" id="UP000037460">
    <property type="component" value="Unassembled WGS sequence"/>
</dbReference>
<sequence length="305" mass="32769">MNDTPLHYAALNGRLAATRLLIAKGADVQAKNALGLAPWDDAVRADKGRCACQDPTAREWTMVAAFLAHVSLLAPEVREAFAQRACERPAAAVLHDAAELGNTLDLARVLESGACDLNAKDYDGSTAVHAAVEGGHVGAVSLLLDWRADVSATNNYQDTALHLAARDGHLSITRLLVAKGASVHAQNRFQMTPLELAMRHKRAGWEAVTAFLREEALDIHELPPAARAMRKIRKAFHSQPPPNGLRKLEPCLAPPQPPPPALRDVAAEPVIPSSGADFNKGRRAPLRYRPAAASAEAEAEPQQYT</sequence>
<dbReference type="SUPFAM" id="SSF48403">
    <property type="entry name" value="Ankyrin repeat"/>
    <property type="match status" value="1"/>
</dbReference>
<keyword evidence="1" id="KW-0677">Repeat</keyword>
<evidence type="ECO:0000313" key="5">
    <source>
        <dbReference type="EMBL" id="KOO25554.1"/>
    </source>
</evidence>
<dbReference type="InterPro" id="IPR036770">
    <property type="entry name" value="Ankyrin_rpt-contain_sf"/>
</dbReference>
<feature type="compositionally biased region" description="Low complexity" evidence="4">
    <location>
        <begin position="287"/>
        <end position="296"/>
    </location>
</feature>
<dbReference type="SMART" id="SM00248">
    <property type="entry name" value="ANK"/>
    <property type="match status" value="4"/>
</dbReference>